<gene>
    <name evidence="1" type="ORF">SDC9_95053</name>
</gene>
<protein>
    <submittedName>
        <fullName evidence="1">Uncharacterized protein</fullName>
    </submittedName>
</protein>
<reference evidence="1" key="1">
    <citation type="submission" date="2019-08" db="EMBL/GenBank/DDBJ databases">
        <authorList>
            <person name="Kucharzyk K."/>
            <person name="Murdoch R.W."/>
            <person name="Higgins S."/>
            <person name="Loffler F."/>
        </authorList>
    </citation>
    <scope>NUCLEOTIDE SEQUENCE</scope>
</reference>
<dbReference type="EMBL" id="VSSQ01012052">
    <property type="protein sequence ID" value="MPM48329.1"/>
    <property type="molecule type" value="Genomic_DNA"/>
</dbReference>
<accession>A0A645A565</accession>
<organism evidence="1">
    <name type="scientific">bioreactor metagenome</name>
    <dbReference type="NCBI Taxonomy" id="1076179"/>
    <lineage>
        <taxon>unclassified sequences</taxon>
        <taxon>metagenomes</taxon>
        <taxon>ecological metagenomes</taxon>
    </lineage>
</organism>
<sequence>MADAKADSQFLVMLEVCLKHLLWCLFCKGCSAAEHSLAEGPHVRNLSERQEILNRRIVFEGSGRTLEHDGVTDNPTEQHPCKVGRDLHIVSQKQLVNDGAGRSQRLAADEDGISGLGGAEAVMVDDLNHLSLIDARHSLLILIMVHHDQLGLGFFQKTTPGDVAQIGIPIKDGETPELAVGKNVPCLIKEAVSLQAGWVLYHELFHRDAQTQETQRFSCIQSTEKDSSLIGVPIDIAGDFLFNSCKNDGRNLQFDSFTDMVFPVTDHQYWGLSFQRFHVLAEDRVAHGPYHDRSIEAWHLPFSQERAFQDFGEIIHHKVVDRTLSAVLLEDEAAHLVDTQQTTVLIPLHDGDDRTAACGSVERNERVDRIGYLDSALGISAYCRDLGPHILDERGWNYVQSLKLGFGCIVEVTASDRQVGIARIQFVFQKCITIGSTDAVHIRVPMPAYIYLCHFKLLSMRHFTPVAKSLQLKRS</sequence>
<name>A0A645A565_9ZZZZ</name>
<evidence type="ECO:0000313" key="1">
    <source>
        <dbReference type="EMBL" id="MPM48329.1"/>
    </source>
</evidence>
<dbReference type="AlphaFoldDB" id="A0A645A565"/>
<proteinExistence type="predicted"/>
<comment type="caution">
    <text evidence="1">The sequence shown here is derived from an EMBL/GenBank/DDBJ whole genome shotgun (WGS) entry which is preliminary data.</text>
</comment>